<feature type="non-terminal residue" evidence="2">
    <location>
        <position position="62"/>
    </location>
</feature>
<gene>
    <name evidence="2" type="ORF">AVEN_172198_1</name>
</gene>
<feature type="signal peptide" evidence="1">
    <location>
        <begin position="1"/>
        <end position="18"/>
    </location>
</feature>
<protein>
    <submittedName>
        <fullName evidence="2">Uncharacterized protein</fullName>
    </submittedName>
</protein>
<name>A0A4Y2S0H1_ARAVE</name>
<evidence type="ECO:0000256" key="1">
    <source>
        <dbReference type="SAM" id="SignalP"/>
    </source>
</evidence>
<organism evidence="2 3">
    <name type="scientific">Araneus ventricosus</name>
    <name type="common">Orbweaver spider</name>
    <name type="synonym">Epeira ventricosa</name>
    <dbReference type="NCBI Taxonomy" id="182803"/>
    <lineage>
        <taxon>Eukaryota</taxon>
        <taxon>Metazoa</taxon>
        <taxon>Ecdysozoa</taxon>
        <taxon>Arthropoda</taxon>
        <taxon>Chelicerata</taxon>
        <taxon>Arachnida</taxon>
        <taxon>Araneae</taxon>
        <taxon>Araneomorphae</taxon>
        <taxon>Entelegynae</taxon>
        <taxon>Araneoidea</taxon>
        <taxon>Araneidae</taxon>
        <taxon>Araneus</taxon>
    </lineage>
</organism>
<feature type="chain" id="PRO_5021483883" evidence="1">
    <location>
        <begin position="19"/>
        <end position="62"/>
    </location>
</feature>
<keyword evidence="3" id="KW-1185">Reference proteome</keyword>
<dbReference type="AlphaFoldDB" id="A0A4Y2S0H1"/>
<dbReference type="EMBL" id="BGPR01149024">
    <property type="protein sequence ID" value="GBN81648.1"/>
    <property type="molecule type" value="Genomic_DNA"/>
</dbReference>
<evidence type="ECO:0000313" key="2">
    <source>
        <dbReference type="EMBL" id="GBN81648.1"/>
    </source>
</evidence>
<accession>A0A4Y2S0H1</accession>
<evidence type="ECO:0000313" key="3">
    <source>
        <dbReference type="Proteomes" id="UP000499080"/>
    </source>
</evidence>
<dbReference type="OrthoDB" id="10051650at2759"/>
<dbReference type="Proteomes" id="UP000499080">
    <property type="component" value="Unassembled WGS sequence"/>
</dbReference>
<proteinExistence type="predicted"/>
<keyword evidence="1" id="KW-0732">Signal</keyword>
<reference evidence="2 3" key="1">
    <citation type="journal article" date="2019" name="Sci. Rep.">
        <title>Orb-weaving spider Araneus ventricosus genome elucidates the spidroin gene catalogue.</title>
        <authorList>
            <person name="Kono N."/>
            <person name="Nakamura H."/>
            <person name="Ohtoshi R."/>
            <person name="Moran D.A.P."/>
            <person name="Shinohara A."/>
            <person name="Yoshida Y."/>
            <person name="Fujiwara M."/>
            <person name="Mori M."/>
            <person name="Tomita M."/>
            <person name="Arakawa K."/>
        </authorList>
    </citation>
    <scope>NUCLEOTIDE SEQUENCE [LARGE SCALE GENOMIC DNA]</scope>
</reference>
<sequence length="62" mass="6808">MVTLFLCIMCGTPAETFAFFQPVRDDSGAAIAIFTAHKHVPLETSHQITLQGVIYQLDVALE</sequence>
<comment type="caution">
    <text evidence="2">The sequence shown here is derived from an EMBL/GenBank/DDBJ whole genome shotgun (WGS) entry which is preliminary data.</text>
</comment>